<proteinExistence type="predicted"/>
<dbReference type="EMBL" id="JABWQP010000018">
    <property type="protein sequence ID" value="MBC3344562.1"/>
    <property type="molecule type" value="Genomic_DNA"/>
</dbReference>
<evidence type="ECO:0000313" key="4">
    <source>
        <dbReference type="Proteomes" id="UP000648816"/>
    </source>
</evidence>
<reference evidence="2 4" key="1">
    <citation type="journal article" date="2020" name="Microorganisms">
        <title>Reliable Identification of Environmental Pseudomonas Isolates Using the rpoD Gene.</title>
        <authorList>
            <consortium name="The Broad Institute Genome Sequencing Platform"/>
            <person name="Girard L."/>
            <person name="Lood C."/>
            <person name="Rokni-Zadeh H."/>
            <person name="van Noort V."/>
            <person name="Lavigne R."/>
            <person name="De Mot R."/>
        </authorList>
    </citation>
    <scope>NUCLEOTIDE SEQUENCE</scope>
    <source>
        <strain evidence="2 4">SWRI153</strain>
    </source>
</reference>
<feature type="transmembrane region" description="Helical" evidence="1">
    <location>
        <begin position="59"/>
        <end position="80"/>
    </location>
</feature>
<protein>
    <submittedName>
        <fullName evidence="2">Phage abortive infection protein</fullName>
    </submittedName>
</protein>
<dbReference type="EMBL" id="JABWQP020000013">
    <property type="protein sequence ID" value="MBV4488138.1"/>
    <property type="molecule type" value="Genomic_DNA"/>
</dbReference>
<reference evidence="2" key="2">
    <citation type="submission" date="2020-07" db="EMBL/GenBank/DDBJ databases">
        <authorList>
            <person name="Lood C."/>
            <person name="Girard L."/>
        </authorList>
    </citation>
    <scope>NUCLEOTIDE SEQUENCE</scope>
    <source>
        <strain evidence="2">SWRI153</strain>
    </source>
</reference>
<keyword evidence="4" id="KW-1185">Reference proteome</keyword>
<evidence type="ECO:0000256" key="1">
    <source>
        <dbReference type="SAM" id="Phobius"/>
    </source>
</evidence>
<name>A0A923F9Q0_9PSED</name>
<dbReference type="InterPro" id="IPR031709">
    <property type="entry name" value="PutAbiC"/>
</dbReference>
<evidence type="ECO:0000313" key="2">
    <source>
        <dbReference type="EMBL" id="MBC3344562.1"/>
    </source>
</evidence>
<comment type="caution">
    <text evidence="2">The sequence shown here is derived from an EMBL/GenBank/DDBJ whole genome shotgun (WGS) entry which is preliminary data.</text>
</comment>
<dbReference type="RefSeq" id="WP_186534073.1">
    <property type="nucleotide sequence ID" value="NZ_JABWQP020000013.1"/>
</dbReference>
<keyword evidence="1" id="KW-0812">Transmembrane</keyword>
<gene>
    <name evidence="3" type="ORF">HU727_021360</name>
    <name evidence="2" type="ORF">HU727_23270</name>
</gene>
<keyword evidence="1" id="KW-1133">Transmembrane helix</keyword>
<dbReference type="Pfam" id="PF16872">
    <property type="entry name" value="putAbiC"/>
    <property type="match status" value="1"/>
</dbReference>
<feature type="transmembrane region" description="Helical" evidence="1">
    <location>
        <begin position="16"/>
        <end position="38"/>
    </location>
</feature>
<reference evidence="3" key="3">
    <citation type="submission" date="2021-06" db="EMBL/GenBank/DDBJ databases">
        <title>Updating the genus Pseudomonas: Description of 43 new species and partition of the Pseudomonas putida group.</title>
        <authorList>
            <person name="Girard L."/>
            <person name="Lood C."/>
            <person name="Vandamme P."/>
            <person name="Rokni-Zadeh H."/>
            <person name="Van Noort V."/>
            <person name="Hofte M."/>
            <person name="Lavigne R."/>
            <person name="De Mot R."/>
        </authorList>
    </citation>
    <scope>NUCLEOTIDE SEQUENCE</scope>
    <source>
        <strain evidence="3">SWRI153</strain>
    </source>
</reference>
<organism evidence="2">
    <name type="scientific">Pseudomonas khorasanensis</name>
    <dbReference type="NCBI Taxonomy" id="2745508"/>
    <lineage>
        <taxon>Bacteria</taxon>
        <taxon>Pseudomonadati</taxon>
        <taxon>Pseudomonadota</taxon>
        <taxon>Gammaproteobacteria</taxon>
        <taxon>Pseudomonadales</taxon>
        <taxon>Pseudomonadaceae</taxon>
        <taxon>Pseudomonas</taxon>
    </lineage>
</organism>
<evidence type="ECO:0000313" key="3">
    <source>
        <dbReference type="EMBL" id="MBV4488138.1"/>
    </source>
</evidence>
<accession>A0A923F9Q0</accession>
<keyword evidence="1" id="KW-0472">Membrane</keyword>
<sequence length="273" mass="31547">MLLKYFNCVVGFVSNWLFSIFVVMLVLGAYFLFFDFLTSEIPIKKLPAAVREGTFGDSFGTLNAFFSGLAFSGVLLTLFWQRKDLSETQRQIKSQQVESQFYNMLTLQHNVVQGFDLKRNGRVTMVGRDCFKTWVKQLRESYSNSGASHQTRMVIAYEAMWSRHQGDLSLYFRSLYSVFRFASESEHRESKKFGVVARSFLSDFELVVLFYNCLSERGCKFKKYVDEFAIFNNLDPRMLLDEGDVKFLNRAAYGNSDEILAIYDSFTVSSPKV</sequence>
<dbReference type="AlphaFoldDB" id="A0A923F9Q0"/>
<dbReference type="Proteomes" id="UP000648816">
    <property type="component" value="Unassembled WGS sequence"/>
</dbReference>